<accession>A0A098S2F1</accession>
<dbReference type="Proteomes" id="UP000029736">
    <property type="component" value="Unassembled WGS sequence"/>
</dbReference>
<comment type="caution">
    <text evidence="2">The sequence shown here is derived from an EMBL/GenBank/DDBJ whole genome shotgun (WGS) entry which is preliminary data.</text>
</comment>
<dbReference type="PANTHER" id="PTHR36558">
    <property type="entry name" value="GLR1098 PROTEIN"/>
    <property type="match status" value="1"/>
</dbReference>
<dbReference type="CDD" id="cd06260">
    <property type="entry name" value="DUF820-like"/>
    <property type="match status" value="1"/>
</dbReference>
<dbReference type="RefSeq" id="WP_044227315.1">
    <property type="nucleotide sequence ID" value="NZ_JBKAGJ010000022.1"/>
</dbReference>
<organism evidence="2 3">
    <name type="scientific">Phaeodactylibacter xiamenensis</name>
    <dbReference type="NCBI Taxonomy" id="1524460"/>
    <lineage>
        <taxon>Bacteria</taxon>
        <taxon>Pseudomonadati</taxon>
        <taxon>Bacteroidota</taxon>
        <taxon>Saprospiria</taxon>
        <taxon>Saprospirales</taxon>
        <taxon>Haliscomenobacteraceae</taxon>
        <taxon>Phaeodactylibacter</taxon>
    </lineage>
</organism>
<dbReference type="InterPro" id="IPR012296">
    <property type="entry name" value="Nuclease_put_TT1808"/>
</dbReference>
<sequence length="195" mass="21762">MAEQQTEYYSIEDYLALEAQAEERHEYEAGRIQAMSGGSIHHSLIGTNITNSLYNKLEGSSCLVLNGDARLWIDHAHSFVYPDAMVICGKIQAAEEDPNAVVNPVLIVEVLSKSTVGYDRGDKFHKYCSLPSFQEYLLIDQDKPVVDVLFREEPGYWKVTTAIGLDQSISLASLGFDIPLSAIYRNVQDLGEPIF</sequence>
<dbReference type="InterPro" id="IPR008538">
    <property type="entry name" value="Uma2"/>
</dbReference>
<evidence type="ECO:0000313" key="2">
    <source>
        <dbReference type="EMBL" id="KGE85973.1"/>
    </source>
</evidence>
<dbReference type="EMBL" id="JPOS01000083">
    <property type="protein sequence ID" value="KGE85973.1"/>
    <property type="molecule type" value="Genomic_DNA"/>
</dbReference>
<gene>
    <name evidence="2" type="ORF">IX84_25590</name>
</gene>
<dbReference type="PANTHER" id="PTHR36558:SF1">
    <property type="entry name" value="RESTRICTION ENDONUCLEASE DOMAIN-CONTAINING PROTEIN-RELATED"/>
    <property type="match status" value="1"/>
</dbReference>
<proteinExistence type="predicted"/>
<evidence type="ECO:0000259" key="1">
    <source>
        <dbReference type="Pfam" id="PF05685"/>
    </source>
</evidence>
<keyword evidence="3" id="KW-1185">Reference proteome</keyword>
<dbReference type="Gene3D" id="3.90.1570.10">
    <property type="entry name" value="tt1808, chain A"/>
    <property type="match status" value="1"/>
</dbReference>
<dbReference type="AlphaFoldDB" id="A0A098S2F1"/>
<evidence type="ECO:0000313" key="3">
    <source>
        <dbReference type="Proteomes" id="UP000029736"/>
    </source>
</evidence>
<protein>
    <recommendedName>
        <fullName evidence="1">Putative restriction endonuclease domain-containing protein</fullName>
    </recommendedName>
</protein>
<dbReference type="STRING" id="1524460.IX84_25590"/>
<dbReference type="SUPFAM" id="SSF52980">
    <property type="entry name" value="Restriction endonuclease-like"/>
    <property type="match status" value="1"/>
</dbReference>
<feature type="domain" description="Putative restriction endonuclease" evidence="1">
    <location>
        <begin position="12"/>
        <end position="178"/>
    </location>
</feature>
<name>A0A098S2F1_9BACT</name>
<dbReference type="InterPro" id="IPR011335">
    <property type="entry name" value="Restrct_endonuc-II-like"/>
</dbReference>
<dbReference type="Pfam" id="PF05685">
    <property type="entry name" value="Uma2"/>
    <property type="match status" value="1"/>
</dbReference>
<reference evidence="2 3" key="1">
    <citation type="journal article" date="2014" name="Int. J. Syst. Evol. Microbiol.">
        <title>Phaeodactylibacter xiamenensis gen. nov., sp. nov., a member of the family Saprospiraceae isolated from the marine alga Phaeodactylum tricornutum.</title>
        <authorList>
            <person name="Chen Z.Jr."/>
            <person name="Lei X."/>
            <person name="Lai Q."/>
            <person name="Li Y."/>
            <person name="Zhang B."/>
            <person name="Zhang J."/>
            <person name="Zhang H."/>
            <person name="Yang L."/>
            <person name="Zheng W."/>
            <person name="Tian Y."/>
            <person name="Yu Z."/>
            <person name="Xu H.Jr."/>
            <person name="Zheng T."/>
        </authorList>
    </citation>
    <scope>NUCLEOTIDE SEQUENCE [LARGE SCALE GENOMIC DNA]</scope>
    <source>
        <strain evidence="2 3">KD52</strain>
    </source>
</reference>
<dbReference type="OrthoDB" id="668969at2"/>